<evidence type="ECO:0000313" key="3">
    <source>
        <dbReference type="Proteomes" id="UP000007882"/>
    </source>
</evidence>
<evidence type="ECO:0000259" key="1">
    <source>
        <dbReference type="Pfam" id="PF19694"/>
    </source>
</evidence>
<gene>
    <name evidence="2" type="ordered locus">AMIS_65630</name>
</gene>
<feature type="domain" description="DUF6194" evidence="1">
    <location>
        <begin position="14"/>
        <end position="159"/>
    </location>
</feature>
<protein>
    <recommendedName>
        <fullName evidence="1">DUF6194 domain-containing protein</fullName>
    </recommendedName>
</protein>
<organism evidence="2 3">
    <name type="scientific">Actinoplanes missouriensis (strain ATCC 14538 / DSM 43046 / CBS 188.64 / JCM 3121 / NBRC 102363 / NCIMB 12654 / NRRL B-3342 / UNCC 431)</name>
    <dbReference type="NCBI Taxonomy" id="512565"/>
    <lineage>
        <taxon>Bacteria</taxon>
        <taxon>Bacillati</taxon>
        <taxon>Actinomycetota</taxon>
        <taxon>Actinomycetes</taxon>
        <taxon>Micromonosporales</taxon>
        <taxon>Micromonosporaceae</taxon>
        <taxon>Actinoplanes</taxon>
    </lineage>
</organism>
<dbReference type="Proteomes" id="UP000007882">
    <property type="component" value="Chromosome"/>
</dbReference>
<dbReference type="HOGENOM" id="CLU_141054_0_0_11"/>
<dbReference type="STRING" id="512565.AMIS_65630"/>
<reference evidence="2 3" key="1">
    <citation type="submission" date="2012-02" db="EMBL/GenBank/DDBJ databases">
        <title>Complete genome sequence of Actinoplanes missouriensis 431 (= NBRC 102363).</title>
        <authorList>
            <person name="Ohnishi Y."/>
            <person name="Ishikawa J."/>
            <person name="Sekine M."/>
            <person name="Hosoyama A."/>
            <person name="Harada T."/>
            <person name="Narita H."/>
            <person name="Hata T."/>
            <person name="Konno Y."/>
            <person name="Tutikane K."/>
            <person name="Fujita N."/>
            <person name="Horinouchi S."/>
            <person name="Hayakawa M."/>
        </authorList>
    </citation>
    <scope>NUCLEOTIDE SEQUENCE [LARGE SCALE GENOMIC DNA]</scope>
    <source>
        <strain evidence="3">ATCC 14538 / DSM 43046 / CBS 188.64 / JCM 3121 / NBRC 102363 / NCIMB 12654 / NRRL B-3342 / UNCC 431</strain>
    </source>
</reference>
<sequence>MADGDMTAPDAAAALAARIMELPGVSMTRIEPGSGMPEYTWGDRFFFAGDDRMRPFATIVGHDVPGFDEQSRLDRPGAYRLNLELGRDEFRRVFGFGPEELAERRPEIDFAAPDRLVPHPAYGVQGWAGVVEPGPATASEIDRLLEHARSRSAARENRRS</sequence>
<dbReference type="eggNOG" id="COG2312">
    <property type="taxonomic scope" value="Bacteria"/>
</dbReference>
<dbReference type="KEGG" id="ams:AMIS_65630"/>
<keyword evidence="3" id="KW-1185">Reference proteome</keyword>
<dbReference type="PATRIC" id="fig|512565.3.peg.6564"/>
<dbReference type="Pfam" id="PF19694">
    <property type="entry name" value="DUF6194"/>
    <property type="match status" value="1"/>
</dbReference>
<name>I0HFJ6_ACTM4</name>
<dbReference type="AlphaFoldDB" id="I0HFJ6"/>
<dbReference type="EMBL" id="AP012319">
    <property type="protein sequence ID" value="BAL91783.1"/>
    <property type="molecule type" value="Genomic_DNA"/>
</dbReference>
<evidence type="ECO:0000313" key="2">
    <source>
        <dbReference type="EMBL" id="BAL91783.1"/>
    </source>
</evidence>
<accession>I0HFJ6</accession>
<dbReference type="InterPro" id="IPR045676">
    <property type="entry name" value="DUF6194"/>
</dbReference>
<proteinExistence type="predicted"/>